<proteinExistence type="predicted"/>
<evidence type="ECO:0000256" key="1">
    <source>
        <dbReference type="SAM" id="Coils"/>
    </source>
</evidence>
<dbReference type="RefSeq" id="WP_101184431.1">
    <property type="nucleotide sequence ID" value="NZ_CP031218.1"/>
</dbReference>
<reference evidence="5 6" key="1">
    <citation type="submission" date="2017-09" db="EMBL/GenBank/DDBJ databases">
        <title>Genomics of the genus Arcobacter.</title>
        <authorList>
            <person name="Perez-Cataluna A."/>
            <person name="Figueras M.J."/>
            <person name="Salas-Masso N."/>
        </authorList>
    </citation>
    <scope>NUCLEOTIDE SEQUENCE [LARGE SCALE GENOMIC DNA]</scope>
    <source>
        <strain evidence="5 6">DSM 18005</strain>
    </source>
</reference>
<dbReference type="SUPFAM" id="SSF110997">
    <property type="entry name" value="Sporulation related repeat"/>
    <property type="match status" value="1"/>
</dbReference>
<name>A0A2N1J3A8_9BACT</name>
<keyword evidence="3" id="KW-0472">Membrane</keyword>
<keyword evidence="3" id="KW-0812">Transmembrane</keyword>
<dbReference type="KEGG" id="ahs:AHALO_0790"/>
<evidence type="ECO:0000313" key="5">
    <source>
        <dbReference type="EMBL" id="PKI81031.1"/>
    </source>
</evidence>
<keyword evidence="6" id="KW-1185">Reference proteome</keyword>
<dbReference type="Gene3D" id="3.30.70.1070">
    <property type="entry name" value="Sporulation related repeat"/>
    <property type="match status" value="1"/>
</dbReference>
<dbReference type="GO" id="GO:0042834">
    <property type="term" value="F:peptidoglycan binding"/>
    <property type="evidence" value="ECO:0007669"/>
    <property type="project" value="InterPro"/>
</dbReference>
<evidence type="ECO:0000256" key="2">
    <source>
        <dbReference type="SAM" id="MobiDB-lite"/>
    </source>
</evidence>
<dbReference type="InterPro" id="IPR007730">
    <property type="entry name" value="SPOR-like_dom"/>
</dbReference>
<evidence type="ECO:0000313" key="6">
    <source>
        <dbReference type="Proteomes" id="UP000233248"/>
    </source>
</evidence>
<feature type="coiled-coil region" evidence="1">
    <location>
        <begin position="136"/>
        <end position="182"/>
    </location>
</feature>
<dbReference type="Pfam" id="PF05036">
    <property type="entry name" value="SPOR"/>
    <property type="match status" value="1"/>
</dbReference>
<sequence length="310" mass="35527">MEIKGEDFLKKVQKKQETEELEQRLSQLKGEEESIQPNSQQYSAVKRSMQDDDAVKVDIADQELGDIMLNGSTASSESNETNKRKYLILGLVLIILFLLTIVIIRLLNSPDNQEDSFNNQDETVQEEKSLENDSIEQQYQKIIDEKLKNIKEQTNQTQEQAVDENELNIDSIEQKEKKVEEKKAKPDVFGIKPKQEEVKKEVVKEVKKPVVKKEVSKKEPLKQPVKKVTTSSKPKGTFVQVGAFSKQPAKKYLQKIEANGFNYTIYKVTVNGKVYNKVLIGPYKNRASAEQNMSIIKRKLNISSAFILRF</sequence>
<gene>
    <name evidence="5" type="ORF">CP960_05590</name>
</gene>
<protein>
    <recommendedName>
        <fullName evidence="4">SPOR domain-containing protein</fullName>
    </recommendedName>
</protein>
<evidence type="ECO:0000259" key="4">
    <source>
        <dbReference type="PROSITE" id="PS51724"/>
    </source>
</evidence>
<feature type="compositionally biased region" description="Polar residues" evidence="2">
    <location>
        <begin position="112"/>
        <end position="122"/>
    </location>
</feature>
<keyword evidence="3" id="KW-1133">Transmembrane helix</keyword>
<accession>A0A2N1J3A8</accession>
<dbReference type="EMBL" id="NXIF01000023">
    <property type="protein sequence ID" value="PKI81031.1"/>
    <property type="molecule type" value="Genomic_DNA"/>
</dbReference>
<dbReference type="InterPro" id="IPR036680">
    <property type="entry name" value="SPOR-like_sf"/>
</dbReference>
<dbReference type="OrthoDB" id="5348858at2"/>
<feature type="domain" description="SPOR" evidence="4">
    <location>
        <begin position="231"/>
        <end position="309"/>
    </location>
</feature>
<dbReference type="Proteomes" id="UP000233248">
    <property type="component" value="Unassembled WGS sequence"/>
</dbReference>
<dbReference type="AlphaFoldDB" id="A0A2N1J3A8"/>
<feature type="region of interest" description="Disordered" evidence="2">
    <location>
        <begin position="22"/>
        <end position="46"/>
    </location>
</feature>
<feature type="transmembrane region" description="Helical" evidence="3">
    <location>
        <begin position="86"/>
        <end position="107"/>
    </location>
</feature>
<feature type="region of interest" description="Disordered" evidence="2">
    <location>
        <begin position="112"/>
        <end position="133"/>
    </location>
</feature>
<keyword evidence="1" id="KW-0175">Coiled coil</keyword>
<dbReference type="PROSITE" id="PS51724">
    <property type="entry name" value="SPOR"/>
    <property type="match status" value="1"/>
</dbReference>
<organism evidence="5 6">
    <name type="scientific">Malaciobacter halophilus</name>
    <dbReference type="NCBI Taxonomy" id="197482"/>
    <lineage>
        <taxon>Bacteria</taxon>
        <taxon>Pseudomonadati</taxon>
        <taxon>Campylobacterota</taxon>
        <taxon>Epsilonproteobacteria</taxon>
        <taxon>Campylobacterales</taxon>
        <taxon>Arcobacteraceae</taxon>
        <taxon>Malaciobacter</taxon>
    </lineage>
</organism>
<comment type="caution">
    <text evidence="5">The sequence shown here is derived from an EMBL/GenBank/DDBJ whole genome shotgun (WGS) entry which is preliminary data.</text>
</comment>
<evidence type="ECO:0000256" key="3">
    <source>
        <dbReference type="SAM" id="Phobius"/>
    </source>
</evidence>